<dbReference type="Proteomes" id="UP000642910">
    <property type="component" value="Unassembled WGS sequence"/>
</dbReference>
<dbReference type="InterPro" id="IPR010368">
    <property type="entry name" value="Com_YlbF"/>
</dbReference>
<dbReference type="EMBL" id="JADPKZ010000048">
    <property type="protein sequence ID" value="MBF8379106.1"/>
    <property type="molecule type" value="Genomic_DNA"/>
</dbReference>
<protein>
    <submittedName>
        <fullName evidence="1">YlbF family regulator</fullName>
    </submittedName>
</protein>
<evidence type="ECO:0000313" key="2">
    <source>
        <dbReference type="Proteomes" id="UP000642910"/>
    </source>
</evidence>
<dbReference type="SUPFAM" id="SSF158622">
    <property type="entry name" value="YheA/YmcA-like"/>
    <property type="match status" value="1"/>
</dbReference>
<organism evidence="1 2">
    <name type="scientific">Alicyclobacillus mali</name>
    <name type="common">ex Roth et al. 2021</name>
    <dbReference type="NCBI Taxonomy" id="1123961"/>
    <lineage>
        <taxon>Bacteria</taxon>
        <taxon>Bacillati</taxon>
        <taxon>Bacillota</taxon>
        <taxon>Bacilli</taxon>
        <taxon>Bacillales</taxon>
        <taxon>Alicyclobacillaceae</taxon>
        <taxon>Alicyclobacillus</taxon>
    </lineage>
</organism>
<sequence>MNPYDHAHALARAIREWEPYQRAKRAKEAIERDEPTKQMVIDFYRRQYQLEVKRLRGEEPAQEELETLHKLFEIVQLNQDARAYLEADLELQRLWMDVQRIVSEPLEDVRLTSLDEIMREVGRES</sequence>
<reference evidence="1 2" key="1">
    <citation type="submission" date="2020-11" db="EMBL/GenBank/DDBJ databases">
        <title>Genomic insight of Alicyclobacillus mali FL 18 reveals a new arsenic-resistant strain, with potential in environmental biotechnology.</title>
        <authorList>
            <person name="Fiorentino G."/>
            <person name="Gallo G."/>
            <person name="Aulitto M."/>
        </authorList>
    </citation>
    <scope>NUCLEOTIDE SEQUENCE [LARGE SCALE GENOMIC DNA]</scope>
    <source>
        <strain evidence="1 2">FL 18</strain>
    </source>
</reference>
<dbReference type="RefSeq" id="WP_067847338.1">
    <property type="nucleotide sequence ID" value="NZ_JADPKZ010000048.1"/>
</dbReference>
<accession>A0ABS0F723</accession>
<name>A0ABS0F723_9BACL</name>
<dbReference type="InterPro" id="IPR023378">
    <property type="entry name" value="YheA/YmcA-like_dom_sf"/>
</dbReference>
<keyword evidence="2" id="KW-1185">Reference proteome</keyword>
<proteinExistence type="predicted"/>
<dbReference type="Pfam" id="PF06133">
    <property type="entry name" value="Com_YlbF"/>
    <property type="match status" value="1"/>
</dbReference>
<gene>
    <name evidence="1" type="ORF">IW967_14745</name>
</gene>
<evidence type="ECO:0000313" key="1">
    <source>
        <dbReference type="EMBL" id="MBF8379106.1"/>
    </source>
</evidence>
<comment type="caution">
    <text evidence="1">The sequence shown here is derived from an EMBL/GenBank/DDBJ whole genome shotgun (WGS) entry which is preliminary data.</text>
</comment>
<dbReference type="Gene3D" id="1.20.1500.10">
    <property type="entry name" value="YheA/YmcA-like"/>
    <property type="match status" value="1"/>
</dbReference>